<dbReference type="Ensembl" id="ENSTGUT00000025738.1">
    <property type="protein sequence ID" value="ENSTGUP00000033702.1"/>
    <property type="gene ID" value="ENSTGUG00000011722.2"/>
</dbReference>
<feature type="compositionally biased region" description="Pro residues" evidence="5">
    <location>
        <begin position="197"/>
        <end position="206"/>
    </location>
</feature>
<dbReference type="InterPro" id="IPR036398">
    <property type="entry name" value="CA_dom_sf"/>
</dbReference>
<dbReference type="GO" id="GO:0005829">
    <property type="term" value="C:cytosol"/>
    <property type="evidence" value="ECO:0007669"/>
    <property type="project" value="TreeGrafter"/>
</dbReference>
<dbReference type="InterPro" id="IPR023561">
    <property type="entry name" value="Carbonic_anhydrase_a-class"/>
</dbReference>
<keyword evidence="3 4" id="KW-0862">Zinc</keyword>
<feature type="compositionally biased region" description="Basic and acidic residues" evidence="5">
    <location>
        <begin position="155"/>
        <end position="173"/>
    </location>
</feature>
<dbReference type="GeneTree" id="ENSGT00940000160659"/>
<evidence type="ECO:0000256" key="1">
    <source>
        <dbReference type="ARBA" id="ARBA00010718"/>
    </source>
</evidence>
<feature type="domain" description="Alpha-carbonic anhydrase" evidence="6">
    <location>
        <begin position="150"/>
        <end position="414"/>
    </location>
</feature>
<dbReference type="Pfam" id="PF00194">
    <property type="entry name" value="Carb_anhydrase"/>
    <property type="match status" value="1"/>
</dbReference>
<dbReference type="InterPro" id="IPR018338">
    <property type="entry name" value="Carbonic_anhydrase_a-class_CS"/>
</dbReference>
<evidence type="ECO:0000256" key="3">
    <source>
        <dbReference type="ARBA" id="ARBA00022833"/>
    </source>
</evidence>
<reference evidence="7 8" key="1">
    <citation type="journal article" date="2010" name="Nature">
        <title>The genome of a songbird.</title>
        <authorList>
            <person name="Warren W.C."/>
            <person name="Clayton D.F."/>
            <person name="Ellegren H."/>
            <person name="Arnold A.P."/>
            <person name="Hillier L.W."/>
            <person name="Kunstner A."/>
            <person name="Searle S."/>
            <person name="White S."/>
            <person name="Vilella A.J."/>
            <person name="Fairley S."/>
            <person name="Heger A."/>
            <person name="Kong L."/>
            <person name="Ponting C.P."/>
            <person name="Jarvis E.D."/>
            <person name="Mello C.V."/>
            <person name="Minx P."/>
            <person name="Lovell P."/>
            <person name="Velho T.A."/>
            <person name="Ferris M."/>
            <person name="Balakrishnan C.N."/>
            <person name="Sinha S."/>
            <person name="Blatti C."/>
            <person name="London S.E."/>
            <person name="Li Y."/>
            <person name="Lin Y.C."/>
            <person name="George J."/>
            <person name="Sweedler J."/>
            <person name="Southey B."/>
            <person name="Gunaratne P."/>
            <person name="Watson M."/>
            <person name="Nam K."/>
            <person name="Backstrom N."/>
            <person name="Smeds L."/>
            <person name="Nabholz B."/>
            <person name="Itoh Y."/>
            <person name="Whitney O."/>
            <person name="Pfenning A.R."/>
            <person name="Howard J."/>
            <person name="Volker M."/>
            <person name="Skinner B.M."/>
            <person name="Griffin D.K."/>
            <person name="Ye L."/>
            <person name="McLaren W.M."/>
            <person name="Flicek P."/>
            <person name="Quesada V."/>
            <person name="Velasco G."/>
            <person name="Lopez-Otin C."/>
            <person name="Puente X.S."/>
            <person name="Olender T."/>
            <person name="Lancet D."/>
            <person name="Smit A.F."/>
            <person name="Hubley R."/>
            <person name="Konkel M.K."/>
            <person name="Walker J.A."/>
            <person name="Batzer M.A."/>
            <person name="Gu W."/>
            <person name="Pollock D.D."/>
            <person name="Chen L."/>
            <person name="Cheng Z."/>
            <person name="Eichler E.E."/>
            <person name="Stapley J."/>
            <person name="Slate J."/>
            <person name="Ekblom R."/>
            <person name="Birkhead T."/>
            <person name="Burke T."/>
            <person name="Burt D."/>
            <person name="Scharff C."/>
            <person name="Adam I."/>
            <person name="Richard H."/>
            <person name="Sultan M."/>
            <person name="Soldatov A."/>
            <person name="Lehrach H."/>
            <person name="Edwards S.V."/>
            <person name="Yang S.P."/>
            <person name="Li X."/>
            <person name="Graves T."/>
            <person name="Fulton L."/>
            <person name="Nelson J."/>
            <person name="Chinwalla A."/>
            <person name="Hou S."/>
            <person name="Mardis E.R."/>
            <person name="Wilson R.K."/>
        </authorList>
    </citation>
    <scope>NUCLEOTIDE SEQUENCE [LARGE SCALE GENOMIC DNA]</scope>
</reference>
<comment type="function">
    <text evidence="4">Reversible hydration of carbon dioxide.</text>
</comment>
<dbReference type="Gene3D" id="3.10.200.10">
    <property type="entry name" value="Alpha carbonic anhydrase"/>
    <property type="match status" value="1"/>
</dbReference>
<evidence type="ECO:0000256" key="4">
    <source>
        <dbReference type="RuleBase" id="RU367011"/>
    </source>
</evidence>
<keyword evidence="8" id="KW-1185">Reference proteome</keyword>
<dbReference type="PANTHER" id="PTHR18952:SF81">
    <property type="entry name" value="CARBONIC ANHYDRASE 13"/>
    <property type="match status" value="1"/>
</dbReference>
<dbReference type="Proteomes" id="UP000007754">
    <property type="component" value="Chromosome 2"/>
</dbReference>
<accession>A0A674HDE8</accession>
<dbReference type="EC" id="4.2.1.1" evidence="4"/>
<dbReference type="SMART" id="SM01057">
    <property type="entry name" value="Carb_anhydrase"/>
    <property type="match status" value="1"/>
</dbReference>
<keyword evidence="4" id="KW-0456">Lyase</keyword>
<comment type="similarity">
    <text evidence="1 4">Belongs to the alpha-carbonic anhydrase family.</text>
</comment>
<dbReference type="SUPFAM" id="SSF51069">
    <property type="entry name" value="Carbonic anhydrase"/>
    <property type="match status" value="1"/>
</dbReference>
<evidence type="ECO:0000256" key="5">
    <source>
        <dbReference type="SAM" id="MobiDB-lite"/>
    </source>
</evidence>
<dbReference type="InParanoid" id="A0A674HDE8"/>
<dbReference type="PROSITE" id="PS00162">
    <property type="entry name" value="ALPHA_CA_1"/>
    <property type="match status" value="1"/>
</dbReference>
<dbReference type="InterPro" id="IPR001148">
    <property type="entry name" value="CA_dom"/>
</dbReference>
<dbReference type="GO" id="GO:0008270">
    <property type="term" value="F:zinc ion binding"/>
    <property type="evidence" value="ECO:0007669"/>
    <property type="project" value="UniProtKB-UniRule"/>
</dbReference>
<dbReference type="AlphaFoldDB" id="A0A674HDE8"/>
<comment type="cofactor">
    <cofactor evidence="4">
        <name>Zn(2+)</name>
        <dbReference type="ChEBI" id="CHEBI:29105"/>
    </cofactor>
</comment>
<evidence type="ECO:0000259" key="6">
    <source>
        <dbReference type="PROSITE" id="PS51144"/>
    </source>
</evidence>
<feature type="region of interest" description="Disordered" evidence="5">
    <location>
        <begin position="148"/>
        <end position="212"/>
    </location>
</feature>
<evidence type="ECO:0000256" key="2">
    <source>
        <dbReference type="ARBA" id="ARBA00022723"/>
    </source>
</evidence>
<organism evidence="7 8">
    <name type="scientific">Taeniopygia guttata</name>
    <name type="common">Zebra finch</name>
    <name type="synonym">Poephila guttata</name>
    <dbReference type="NCBI Taxonomy" id="59729"/>
    <lineage>
        <taxon>Eukaryota</taxon>
        <taxon>Metazoa</taxon>
        <taxon>Chordata</taxon>
        <taxon>Craniata</taxon>
        <taxon>Vertebrata</taxon>
        <taxon>Euteleostomi</taxon>
        <taxon>Archelosauria</taxon>
        <taxon>Archosauria</taxon>
        <taxon>Dinosauria</taxon>
        <taxon>Saurischia</taxon>
        <taxon>Theropoda</taxon>
        <taxon>Coelurosauria</taxon>
        <taxon>Aves</taxon>
        <taxon>Neognathae</taxon>
        <taxon>Neoaves</taxon>
        <taxon>Telluraves</taxon>
        <taxon>Australaves</taxon>
        <taxon>Passeriformes</taxon>
        <taxon>Passeroidea</taxon>
        <taxon>Estrildidae</taxon>
        <taxon>Estrildinae</taxon>
        <taxon>Taeniopygia</taxon>
    </lineage>
</organism>
<evidence type="ECO:0000313" key="8">
    <source>
        <dbReference type="Proteomes" id="UP000007754"/>
    </source>
</evidence>
<dbReference type="PANTHER" id="PTHR18952">
    <property type="entry name" value="CARBONIC ANHYDRASE"/>
    <property type="match status" value="1"/>
</dbReference>
<keyword evidence="2 4" id="KW-0479">Metal-binding</keyword>
<protein>
    <recommendedName>
        <fullName evidence="4">Carbonic anhydrase</fullName>
        <ecNumber evidence="4">4.2.1.1</ecNumber>
    </recommendedName>
</protein>
<dbReference type="GO" id="GO:0004089">
    <property type="term" value="F:carbonate dehydratase activity"/>
    <property type="evidence" value="ECO:0007669"/>
    <property type="project" value="UniProtKB-UniRule"/>
</dbReference>
<reference evidence="7" key="2">
    <citation type="submission" date="2025-08" db="UniProtKB">
        <authorList>
            <consortium name="Ensembl"/>
        </authorList>
    </citation>
    <scope>IDENTIFICATION</scope>
</reference>
<sequence length="414" mass="46050">IPSESVGHPPASRSRLGKREIFLWPVPKGIGFTTLGEKWEGTQRCGLGFTFGSGGGDPRNGHCRLSLDPRNGHCRLSLDPRNGHCRLSLDPRNGHCRLSLDPRNEHCRLSRPHTSCPGGTGAGGAAFPLLERALERWHCLPRATPTVLGEGWGEPGRRRARGDNRQGRARGPERCSLLISARGSGRRRPSPSNRAQPPLPPQPVPSHPVLSRPVPWRQGSRAMLHWGYDEHNVLTGGPLSGTYRLRQIHFHWGSNDEAGSEHTVDGMKYAAELHVVHWNAEKYSSFVEAACQSDGLAVMAVFLKIGECNPQLNKITDRLDTIRIKGKKALFTNFDPSCLLPKSLDYWTYFGSLTVPPLLESVIWIVLREPINVCSEQLAKFRSLLSTAEDEVACCLLRNFRPPQPLRGREVRRN</sequence>
<gene>
    <name evidence="7" type="primary">LOC100219287</name>
</gene>
<comment type="catalytic activity">
    <reaction evidence="4">
        <text>hydrogencarbonate + H(+) = CO2 + H2O</text>
        <dbReference type="Rhea" id="RHEA:10748"/>
        <dbReference type="ChEBI" id="CHEBI:15377"/>
        <dbReference type="ChEBI" id="CHEBI:15378"/>
        <dbReference type="ChEBI" id="CHEBI:16526"/>
        <dbReference type="ChEBI" id="CHEBI:17544"/>
        <dbReference type="EC" id="4.2.1.1"/>
    </reaction>
</comment>
<evidence type="ECO:0000313" key="7">
    <source>
        <dbReference type="Ensembl" id="ENSTGUP00000033702.1"/>
    </source>
</evidence>
<proteinExistence type="inferred from homology"/>
<name>A0A674HDE8_TAEGU</name>
<reference evidence="7" key="3">
    <citation type="submission" date="2025-09" db="UniProtKB">
        <authorList>
            <consortium name="Ensembl"/>
        </authorList>
    </citation>
    <scope>IDENTIFICATION</scope>
</reference>
<dbReference type="PROSITE" id="PS51144">
    <property type="entry name" value="ALPHA_CA_2"/>
    <property type="match status" value="1"/>
</dbReference>